<comment type="caution">
    <text evidence="1">The sequence shown here is derived from an EMBL/GenBank/DDBJ whole genome shotgun (WGS) entry which is preliminary data.</text>
</comment>
<accession>A0A218WZW6</accession>
<protein>
    <submittedName>
        <fullName evidence="1">Uncharacterized protein</fullName>
    </submittedName>
</protein>
<gene>
    <name evidence="1" type="ORF">CDL15_Pgr028280</name>
</gene>
<reference evidence="2" key="1">
    <citation type="journal article" date="2017" name="Plant J.">
        <title>The pomegranate (Punica granatum L.) genome and the genomics of punicalagin biosynthesis.</title>
        <authorList>
            <person name="Qin G."/>
            <person name="Xu C."/>
            <person name="Ming R."/>
            <person name="Tang H."/>
            <person name="Guyot R."/>
            <person name="Kramer E.M."/>
            <person name="Hu Y."/>
            <person name="Yi X."/>
            <person name="Qi Y."/>
            <person name="Xu X."/>
            <person name="Gao Z."/>
            <person name="Pan H."/>
            <person name="Jian J."/>
            <person name="Tian Y."/>
            <person name="Yue Z."/>
            <person name="Xu Y."/>
        </authorList>
    </citation>
    <scope>NUCLEOTIDE SEQUENCE [LARGE SCALE GENOMIC DNA]</scope>
    <source>
        <strain evidence="2">cv. Dabenzi</strain>
    </source>
</reference>
<evidence type="ECO:0000313" key="2">
    <source>
        <dbReference type="Proteomes" id="UP000197138"/>
    </source>
</evidence>
<dbReference type="Proteomes" id="UP000197138">
    <property type="component" value="Unassembled WGS sequence"/>
</dbReference>
<dbReference type="EMBL" id="MTKT01002500">
    <property type="protein sequence ID" value="OWM78287.1"/>
    <property type="molecule type" value="Genomic_DNA"/>
</dbReference>
<dbReference type="AlphaFoldDB" id="A0A218WZW6"/>
<name>A0A218WZW6_PUNGR</name>
<organism evidence="1 2">
    <name type="scientific">Punica granatum</name>
    <name type="common">Pomegranate</name>
    <dbReference type="NCBI Taxonomy" id="22663"/>
    <lineage>
        <taxon>Eukaryota</taxon>
        <taxon>Viridiplantae</taxon>
        <taxon>Streptophyta</taxon>
        <taxon>Embryophyta</taxon>
        <taxon>Tracheophyta</taxon>
        <taxon>Spermatophyta</taxon>
        <taxon>Magnoliopsida</taxon>
        <taxon>eudicotyledons</taxon>
        <taxon>Gunneridae</taxon>
        <taxon>Pentapetalae</taxon>
        <taxon>rosids</taxon>
        <taxon>malvids</taxon>
        <taxon>Myrtales</taxon>
        <taxon>Lythraceae</taxon>
        <taxon>Punica</taxon>
    </lineage>
</organism>
<evidence type="ECO:0000313" key="1">
    <source>
        <dbReference type="EMBL" id="OWM78287.1"/>
    </source>
</evidence>
<proteinExistence type="predicted"/>
<sequence length="73" mass="7917">MAIPSPEMLDGTFKSQVGSLVGWVWITDPNGSNRPDWKGGQTRLAQVGLDISTESPDGILRHGQRLWVAKGSL</sequence>